<accession>A0A067CBN2</accession>
<dbReference type="RefSeq" id="XP_012200991.1">
    <property type="nucleotide sequence ID" value="XM_012345601.1"/>
</dbReference>
<dbReference type="AlphaFoldDB" id="A0A067CBN2"/>
<sequence length="409" mass="46552">MTWQFRGACQYLTFFGLFVGQGCLWLSVGDDITMAPPTPGVFTLTYTFQRPQYGLWLWFKFGYRCGLLSLVLIMTWRRYYRHCIELQHIVRALGHASPRPDDDDWCYELVLGDPTALILMDPGICGLFSIDLWLSAQYMGISMVRAAQTANLYSLFFGFLYYSRTVWFAYFALAVTSHALKRFRKEHLFADVDKTLVAIAVACSNIPLTYVQTHTPLVRVYMWLFACLPSADPYHQVDVAIGCILLSLIIASVPVSYGFGYRAYRAQRKRQTPNARYTSQAFNGLKTRSVLCLVRACGRRYPKSMLESGGSVYAAIEADPRYAQHPTLSLRSVDCYLVCKKRRVPKQMMRLSLAWSLDRNLSDPAMAILDDETIAGRTIFDRLETTPHLGTLRSTFKLQLGVAKSVWLA</sequence>
<dbReference type="OMA" id="NARYTSQ"/>
<feature type="transmembrane region" description="Helical" evidence="1">
    <location>
        <begin position="53"/>
        <end position="76"/>
    </location>
</feature>
<evidence type="ECO:0000256" key="1">
    <source>
        <dbReference type="SAM" id="Phobius"/>
    </source>
</evidence>
<reference evidence="2 3" key="1">
    <citation type="journal article" date="2013" name="PLoS Genet.">
        <title>Distinctive expansion of potential virulence genes in the genome of the oomycete fish pathogen Saprolegnia parasitica.</title>
        <authorList>
            <person name="Jiang R.H."/>
            <person name="de Bruijn I."/>
            <person name="Haas B.J."/>
            <person name="Belmonte R."/>
            <person name="Lobach L."/>
            <person name="Christie J."/>
            <person name="van den Ackerveken G."/>
            <person name="Bottin A."/>
            <person name="Bulone V."/>
            <person name="Diaz-Moreno S.M."/>
            <person name="Dumas B."/>
            <person name="Fan L."/>
            <person name="Gaulin E."/>
            <person name="Govers F."/>
            <person name="Grenville-Briggs L.J."/>
            <person name="Horner N.R."/>
            <person name="Levin J.Z."/>
            <person name="Mammella M."/>
            <person name="Meijer H.J."/>
            <person name="Morris P."/>
            <person name="Nusbaum C."/>
            <person name="Oome S."/>
            <person name="Phillips A.J."/>
            <person name="van Rooyen D."/>
            <person name="Rzeszutek E."/>
            <person name="Saraiva M."/>
            <person name="Secombes C.J."/>
            <person name="Seidl M.F."/>
            <person name="Snel B."/>
            <person name="Stassen J.H."/>
            <person name="Sykes S."/>
            <person name="Tripathy S."/>
            <person name="van den Berg H."/>
            <person name="Vega-Arreguin J.C."/>
            <person name="Wawra S."/>
            <person name="Young S.K."/>
            <person name="Zeng Q."/>
            <person name="Dieguez-Uribeondo J."/>
            <person name="Russ C."/>
            <person name="Tyler B.M."/>
            <person name="van West P."/>
        </authorList>
    </citation>
    <scope>NUCLEOTIDE SEQUENCE [LARGE SCALE GENOMIC DNA]</scope>
    <source>
        <strain evidence="2 3">CBS 223.65</strain>
    </source>
</reference>
<proteinExistence type="predicted"/>
<keyword evidence="3" id="KW-1185">Reference proteome</keyword>
<gene>
    <name evidence="2" type="ORF">SPRG_06211</name>
</gene>
<name>A0A067CBN2_SAPPC</name>
<organism evidence="2 3">
    <name type="scientific">Saprolegnia parasitica (strain CBS 223.65)</name>
    <dbReference type="NCBI Taxonomy" id="695850"/>
    <lineage>
        <taxon>Eukaryota</taxon>
        <taxon>Sar</taxon>
        <taxon>Stramenopiles</taxon>
        <taxon>Oomycota</taxon>
        <taxon>Saprolegniomycetes</taxon>
        <taxon>Saprolegniales</taxon>
        <taxon>Saprolegniaceae</taxon>
        <taxon>Saprolegnia</taxon>
    </lineage>
</organism>
<keyword evidence="1" id="KW-0812">Transmembrane</keyword>
<evidence type="ECO:0000313" key="2">
    <source>
        <dbReference type="EMBL" id="KDO28164.1"/>
    </source>
</evidence>
<dbReference type="PROSITE" id="PS51257">
    <property type="entry name" value="PROKAR_LIPOPROTEIN"/>
    <property type="match status" value="1"/>
</dbReference>
<dbReference type="Proteomes" id="UP000030745">
    <property type="component" value="Unassembled WGS sequence"/>
</dbReference>
<dbReference type="VEuPathDB" id="FungiDB:SPRG_06211"/>
<dbReference type="KEGG" id="spar:SPRG_06211"/>
<feature type="transmembrane region" description="Helical" evidence="1">
    <location>
        <begin position="239"/>
        <end position="260"/>
    </location>
</feature>
<feature type="transmembrane region" description="Helical" evidence="1">
    <location>
        <begin position="152"/>
        <end position="173"/>
    </location>
</feature>
<dbReference type="GeneID" id="24128570"/>
<keyword evidence="1" id="KW-0472">Membrane</keyword>
<dbReference type="OrthoDB" id="78897at2759"/>
<evidence type="ECO:0000313" key="3">
    <source>
        <dbReference type="Proteomes" id="UP000030745"/>
    </source>
</evidence>
<keyword evidence="1" id="KW-1133">Transmembrane helix</keyword>
<dbReference type="EMBL" id="KK583212">
    <property type="protein sequence ID" value="KDO28164.1"/>
    <property type="molecule type" value="Genomic_DNA"/>
</dbReference>
<protein>
    <submittedName>
        <fullName evidence="2">Uncharacterized protein</fullName>
    </submittedName>
</protein>